<evidence type="ECO:0000313" key="1">
    <source>
        <dbReference type="EMBL" id="AWD92412.1"/>
    </source>
</evidence>
<dbReference type="EMBL" id="MH059633">
    <property type="protein sequence ID" value="AWD92412.1"/>
    <property type="molecule type" value="Genomic_DNA"/>
</dbReference>
<organism evidence="1 2">
    <name type="scientific">Xanthomonas phage Carpasina</name>
    <dbReference type="NCBI Taxonomy" id="2163636"/>
    <lineage>
        <taxon>Viruses</taxon>
        <taxon>Duplodnaviria</taxon>
        <taxon>Heunggongvirae</taxon>
        <taxon>Uroviricota</taxon>
        <taxon>Caudoviricetes</taxon>
        <taxon>Lindbergviridae</taxon>
        <taxon>Carpasinavirus</taxon>
        <taxon>Carpasinavirus carpasina</taxon>
    </lineage>
</organism>
<proteinExistence type="predicted"/>
<dbReference type="Proteomes" id="UP000246901">
    <property type="component" value="Segment"/>
</dbReference>
<name>A0A2S1GST7_9CAUD</name>
<protein>
    <submittedName>
        <fullName evidence="1">Uncharacterized protein</fullName>
    </submittedName>
</protein>
<dbReference type="InterPro" id="IPR054440">
    <property type="entry name" value="Gp32-like"/>
</dbReference>
<dbReference type="Pfam" id="PF22764">
    <property type="entry name" value="E217_Gp32"/>
    <property type="match status" value="1"/>
</dbReference>
<keyword evidence="2" id="KW-1185">Reference proteome</keyword>
<dbReference type="RefSeq" id="YP_009800993.1">
    <property type="nucleotide sequence ID" value="NC_047962.1"/>
</dbReference>
<evidence type="ECO:0000313" key="2">
    <source>
        <dbReference type="Proteomes" id="UP000246901"/>
    </source>
</evidence>
<accession>A0A2S1GST7</accession>
<reference evidence="1 2" key="1">
    <citation type="submission" date="2018-03" db="EMBL/GenBank/DDBJ databases">
        <title>Phage therapy in agriculture - a green tech approach to combat plant pathogenic bacteria.</title>
        <authorList>
            <person name="Carstens A.B."/>
            <person name="Djurhuus A.M."/>
            <person name="Hansen L.H."/>
        </authorList>
    </citation>
    <scope>NUCLEOTIDE SEQUENCE [LARGE SCALE GENOMIC DNA]</scope>
</reference>
<dbReference type="KEGG" id="vg:54991500"/>
<dbReference type="GeneID" id="54991500"/>
<sequence>MGFLPPNFKLEQKMQNISGFGLSATVIASATFPTGFQVNAFADDASPIDTPDFELADTAMGLNGHGLNWSRPQMSEFTFNVIAGSDDDKNFEILFEANRIGLGKRSARDKIAATVNYPDGSIESFSEGVMITGTIMPKISAAGRFETRAWRFRFQNKTKVEG</sequence>